<dbReference type="Proteomes" id="UP001209878">
    <property type="component" value="Unassembled WGS sequence"/>
</dbReference>
<comment type="caution">
    <text evidence="2">The sequence shown here is derived from an EMBL/GenBank/DDBJ whole genome shotgun (WGS) entry which is preliminary data.</text>
</comment>
<evidence type="ECO:0000313" key="2">
    <source>
        <dbReference type="EMBL" id="KAK2189471.1"/>
    </source>
</evidence>
<reference evidence="2" key="1">
    <citation type="journal article" date="2023" name="Mol. Biol. Evol.">
        <title>Third-Generation Sequencing Reveals the Adaptive Role of the Epigenome in Three Deep-Sea Polychaetes.</title>
        <authorList>
            <person name="Perez M."/>
            <person name="Aroh O."/>
            <person name="Sun Y."/>
            <person name="Lan Y."/>
            <person name="Juniper S.K."/>
            <person name="Young C.R."/>
            <person name="Angers B."/>
            <person name="Qian P.Y."/>
        </authorList>
    </citation>
    <scope>NUCLEOTIDE SEQUENCE</scope>
    <source>
        <strain evidence="2">R07B-5</strain>
    </source>
</reference>
<dbReference type="GO" id="GO:0005737">
    <property type="term" value="C:cytoplasm"/>
    <property type="evidence" value="ECO:0007669"/>
    <property type="project" value="TreeGrafter"/>
</dbReference>
<organism evidence="2 3">
    <name type="scientific">Ridgeia piscesae</name>
    <name type="common">Tubeworm</name>
    <dbReference type="NCBI Taxonomy" id="27915"/>
    <lineage>
        <taxon>Eukaryota</taxon>
        <taxon>Metazoa</taxon>
        <taxon>Spiralia</taxon>
        <taxon>Lophotrochozoa</taxon>
        <taxon>Annelida</taxon>
        <taxon>Polychaeta</taxon>
        <taxon>Sedentaria</taxon>
        <taxon>Canalipalpata</taxon>
        <taxon>Sabellida</taxon>
        <taxon>Siboglinidae</taxon>
        <taxon>Ridgeia</taxon>
    </lineage>
</organism>
<dbReference type="PANTHER" id="PTHR16306">
    <property type="entry name" value="TRANSLIN-ASSOCIATED FACTOR X-INTERACTING PROTEIN 1"/>
    <property type="match status" value="1"/>
</dbReference>
<dbReference type="EMBL" id="JAODUO010000106">
    <property type="protein sequence ID" value="KAK2189471.1"/>
    <property type="molecule type" value="Genomic_DNA"/>
</dbReference>
<gene>
    <name evidence="2" type="ORF">NP493_106g07056</name>
</gene>
<protein>
    <submittedName>
        <fullName evidence="2">Uncharacterized protein</fullName>
    </submittedName>
</protein>
<name>A0AAD9P7M8_RIDPI</name>
<keyword evidence="3" id="KW-1185">Reference proteome</keyword>
<sequence>MLVTVSEQSDQKVMHMRDQERREIERLQLLNEQLRHQVTEMHHVKADMQAQIERMHQEIAKEYNAHRNEWDARRLLVSDLNELRAVREESRAKVGDDDYDLAAETADPTTLRIALRKAREGEMKASQRLIVIEATYGDVIPRRDFEDLKKRFVEMEEQLELTKNDITVLKSAYNAMTEEQNKLKRETEESARECEKMRRCATPRPKWDRCADVIEGGADRWKTLSDSKTSDQLVGVLLNEIATKTVGTGHVEYFDGLGLDSSVPAYLRYEGQVRNRHLCLRDTILVITDIWKEKAIHDARRPDDPRMPLSDFLLEYFTQRFSLKQMVAEWGYNLIDACKRFHEDETENVGMFYDILRDKARFSRNADALATRQGVNGLPGAIVNPYKTPQRVAALTQAALEQLNSGSGGPSFLKSLREVTLRTEGGDPRFMDWLPILHHQPRLGVDVTRV</sequence>
<dbReference type="AlphaFoldDB" id="A0AAD9P7M8"/>
<feature type="coiled-coil region" evidence="1">
    <location>
        <begin position="17"/>
        <end position="65"/>
    </location>
</feature>
<keyword evidence="1" id="KW-0175">Coiled coil</keyword>
<dbReference type="PANTHER" id="PTHR16306:SF0">
    <property type="entry name" value="TRANSLIN-ASSOCIATED FACTOR X-INTERACTING PROTEIN 1"/>
    <property type="match status" value="1"/>
</dbReference>
<proteinExistence type="predicted"/>
<evidence type="ECO:0000256" key="1">
    <source>
        <dbReference type="SAM" id="Coils"/>
    </source>
</evidence>
<feature type="coiled-coil region" evidence="1">
    <location>
        <begin position="145"/>
        <end position="193"/>
    </location>
</feature>
<evidence type="ECO:0000313" key="3">
    <source>
        <dbReference type="Proteomes" id="UP001209878"/>
    </source>
</evidence>
<accession>A0AAD9P7M8</accession>